<comment type="caution">
    <text evidence="1">The sequence shown here is derived from an EMBL/GenBank/DDBJ whole genome shotgun (WGS) entry which is preliminary data.</text>
</comment>
<dbReference type="AlphaFoldDB" id="A0A1V3XLC7"/>
<gene>
    <name evidence="1" type="ORF">BZL29_1838</name>
</gene>
<evidence type="ECO:0000313" key="2">
    <source>
        <dbReference type="Proteomes" id="UP000188532"/>
    </source>
</evidence>
<sequence length="43" mass="4821">MPARRDFPCLKDRRTAAADMFARGKRQIDVIDKLGVSAQTASR</sequence>
<dbReference type="Proteomes" id="UP000188532">
    <property type="component" value="Unassembled WGS sequence"/>
</dbReference>
<organism evidence="1 2">
    <name type="scientific">Mycobacterium kansasii</name>
    <dbReference type="NCBI Taxonomy" id="1768"/>
    <lineage>
        <taxon>Bacteria</taxon>
        <taxon>Bacillati</taxon>
        <taxon>Actinomycetota</taxon>
        <taxon>Actinomycetes</taxon>
        <taxon>Mycobacteriales</taxon>
        <taxon>Mycobacteriaceae</taxon>
        <taxon>Mycobacterium</taxon>
    </lineage>
</organism>
<evidence type="ECO:0000313" key="1">
    <source>
        <dbReference type="EMBL" id="OOK79999.1"/>
    </source>
</evidence>
<accession>A0A1V3XLC7</accession>
<dbReference type="EMBL" id="MVBN01000002">
    <property type="protein sequence ID" value="OOK79999.1"/>
    <property type="molecule type" value="Genomic_DNA"/>
</dbReference>
<protein>
    <submittedName>
        <fullName evidence="1">Uncharacterized protein</fullName>
    </submittedName>
</protein>
<reference evidence="1 2" key="1">
    <citation type="submission" date="2017-02" db="EMBL/GenBank/DDBJ databases">
        <title>Complete genome sequences of Mycobacterium kansasii strains isolated from rhesus macaques.</title>
        <authorList>
            <person name="Panda A."/>
            <person name="Nagaraj S."/>
            <person name="Zhao X."/>
            <person name="Tettelin H."/>
            <person name="Detolla L.J."/>
        </authorList>
    </citation>
    <scope>NUCLEOTIDE SEQUENCE [LARGE SCALE GENOMIC DNA]</scope>
    <source>
        <strain evidence="1 2">11-3469</strain>
    </source>
</reference>
<proteinExistence type="predicted"/>
<name>A0A1V3XLC7_MYCKA</name>